<dbReference type="PROSITE" id="PS51186">
    <property type="entry name" value="GNAT"/>
    <property type="match status" value="1"/>
</dbReference>
<dbReference type="Pfam" id="PF00583">
    <property type="entry name" value="Acetyltransf_1"/>
    <property type="match status" value="1"/>
</dbReference>
<dbReference type="EMBL" id="JBHRTN010000018">
    <property type="protein sequence ID" value="MFC3126970.1"/>
    <property type="molecule type" value="Genomic_DNA"/>
</dbReference>
<reference evidence="5" key="1">
    <citation type="journal article" date="2019" name="Int. J. Syst. Evol. Microbiol.">
        <title>The Global Catalogue of Microorganisms (GCM) 10K type strain sequencing project: providing services to taxonomists for standard genome sequencing and annotation.</title>
        <authorList>
            <consortium name="The Broad Institute Genomics Platform"/>
            <consortium name="The Broad Institute Genome Sequencing Center for Infectious Disease"/>
            <person name="Wu L."/>
            <person name="Ma J."/>
        </authorList>
    </citation>
    <scope>NUCLEOTIDE SEQUENCE [LARGE SCALE GENOMIC DNA]</scope>
    <source>
        <strain evidence="5">KCTC 52094</strain>
    </source>
</reference>
<dbReference type="InterPro" id="IPR050832">
    <property type="entry name" value="Bact_Acetyltransf"/>
</dbReference>
<proteinExistence type="predicted"/>
<dbReference type="InterPro" id="IPR000182">
    <property type="entry name" value="GNAT_dom"/>
</dbReference>
<dbReference type="GO" id="GO:0016746">
    <property type="term" value="F:acyltransferase activity"/>
    <property type="evidence" value="ECO:0007669"/>
    <property type="project" value="UniProtKB-KW"/>
</dbReference>
<dbReference type="PANTHER" id="PTHR43877">
    <property type="entry name" value="AMINOALKYLPHOSPHONATE N-ACETYLTRANSFERASE-RELATED-RELATED"/>
    <property type="match status" value="1"/>
</dbReference>
<accession>A0ABV7G6X8</accession>
<dbReference type="RefSeq" id="WP_379598632.1">
    <property type="nucleotide sequence ID" value="NZ_JBHRTN010000018.1"/>
</dbReference>
<evidence type="ECO:0000259" key="3">
    <source>
        <dbReference type="PROSITE" id="PS51186"/>
    </source>
</evidence>
<dbReference type="EC" id="2.3.-.-" evidence="4"/>
<evidence type="ECO:0000313" key="5">
    <source>
        <dbReference type="Proteomes" id="UP001595593"/>
    </source>
</evidence>
<organism evidence="4 5">
    <name type="scientific">Teichococcus globiformis</name>
    <dbReference type="NCBI Taxonomy" id="2307229"/>
    <lineage>
        <taxon>Bacteria</taxon>
        <taxon>Pseudomonadati</taxon>
        <taxon>Pseudomonadota</taxon>
        <taxon>Alphaproteobacteria</taxon>
        <taxon>Acetobacterales</taxon>
        <taxon>Roseomonadaceae</taxon>
        <taxon>Roseomonas</taxon>
    </lineage>
</organism>
<dbReference type="Gene3D" id="3.40.630.30">
    <property type="match status" value="1"/>
</dbReference>
<evidence type="ECO:0000256" key="2">
    <source>
        <dbReference type="ARBA" id="ARBA00023315"/>
    </source>
</evidence>
<protein>
    <submittedName>
        <fullName evidence="4">GNAT family N-acetyltransferase</fullName>
        <ecNumber evidence="4">2.3.-.-</ecNumber>
    </submittedName>
</protein>
<dbReference type="InterPro" id="IPR016181">
    <property type="entry name" value="Acyl_CoA_acyltransferase"/>
</dbReference>
<gene>
    <name evidence="4" type="ORF">ACFOD4_18030</name>
</gene>
<dbReference type="PANTHER" id="PTHR43877:SF1">
    <property type="entry name" value="ACETYLTRANSFERASE"/>
    <property type="match status" value="1"/>
</dbReference>
<keyword evidence="1 4" id="KW-0808">Transferase</keyword>
<keyword evidence="5" id="KW-1185">Reference proteome</keyword>
<dbReference type="CDD" id="cd04301">
    <property type="entry name" value="NAT_SF"/>
    <property type="match status" value="1"/>
</dbReference>
<comment type="caution">
    <text evidence="4">The sequence shown here is derived from an EMBL/GenBank/DDBJ whole genome shotgun (WGS) entry which is preliminary data.</text>
</comment>
<dbReference type="Proteomes" id="UP001595593">
    <property type="component" value="Unassembled WGS sequence"/>
</dbReference>
<evidence type="ECO:0000256" key="1">
    <source>
        <dbReference type="ARBA" id="ARBA00022679"/>
    </source>
</evidence>
<dbReference type="SUPFAM" id="SSF55729">
    <property type="entry name" value="Acyl-CoA N-acyltransferases (Nat)"/>
    <property type="match status" value="1"/>
</dbReference>
<feature type="domain" description="N-acetyltransferase" evidence="3">
    <location>
        <begin position="7"/>
        <end position="151"/>
    </location>
</feature>
<evidence type="ECO:0000313" key="4">
    <source>
        <dbReference type="EMBL" id="MFC3126970.1"/>
    </source>
</evidence>
<sequence>MMHPALNGIRLARAEDLPAMIALFRHLTGDEPEPDPVRAAAAWAALLGSELVSVLVAERGGQPVSSCTLLVVPHLPRGARPFALIENVVTDPAWRRTGLGRAVLGAAMERAWDLGCYKVMLATGSHQPETLRFYEGAGFTRGKTHFEARRA</sequence>
<keyword evidence="2 4" id="KW-0012">Acyltransferase</keyword>
<name>A0ABV7G6X8_9PROT</name>